<accession>A0A846QS56</accession>
<dbReference type="SUPFAM" id="SSF53335">
    <property type="entry name" value="S-adenosyl-L-methionine-dependent methyltransferases"/>
    <property type="match status" value="1"/>
</dbReference>
<keyword evidence="2 6" id="KW-0698">rRNA processing</keyword>
<dbReference type="RefSeq" id="WP_167942463.1">
    <property type="nucleotide sequence ID" value="NZ_JAATJA010000005.1"/>
</dbReference>
<dbReference type="PIRSF" id="PIRSF003078">
    <property type="entry name" value="GidB"/>
    <property type="match status" value="1"/>
</dbReference>
<comment type="function">
    <text evidence="6">Specifically methylates the N7 position of a guanine in 16S rRNA.</text>
</comment>
<evidence type="ECO:0000256" key="6">
    <source>
        <dbReference type="HAMAP-Rule" id="MF_00074"/>
    </source>
</evidence>
<sequence length="217" mass="24238">MGKPTPENVAEQAARLGRSITAEQARLLSLYLDALLKWNKAMNLVAHGDWTRVLSDLVADSWHLADFLAELPVAAEPSTLDLGAGAGLPGIPLRVFWERGEYRMVEIREKRVAFMRYALSRLRLARTSALGCRVEELPEELFPVDLILSRAFRPWPEVLAFALPRLQANGLCIILANAPMPDDMAEAPGWRSVGSREYETGGKSRYFWAFTPESASR</sequence>
<dbReference type="HAMAP" id="MF_00074">
    <property type="entry name" value="16SrRNA_methyltr_G"/>
    <property type="match status" value="1"/>
</dbReference>
<evidence type="ECO:0000256" key="3">
    <source>
        <dbReference type="ARBA" id="ARBA00022603"/>
    </source>
</evidence>
<dbReference type="CDD" id="cd02440">
    <property type="entry name" value="AdoMet_MTases"/>
    <property type="match status" value="1"/>
</dbReference>
<feature type="binding site" evidence="6">
    <location>
        <begin position="134"/>
        <end position="135"/>
    </location>
    <ligand>
        <name>S-adenosyl-L-methionine</name>
        <dbReference type="ChEBI" id="CHEBI:59789"/>
    </ligand>
</feature>
<evidence type="ECO:0000256" key="4">
    <source>
        <dbReference type="ARBA" id="ARBA00022679"/>
    </source>
</evidence>
<organism evidence="7 8">
    <name type="scientific">Desulfobaculum xiamenense</name>
    <dbReference type="NCBI Taxonomy" id="995050"/>
    <lineage>
        <taxon>Bacteria</taxon>
        <taxon>Pseudomonadati</taxon>
        <taxon>Thermodesulfobacteriota</taxon>
        <taxon>Desulfovibrionia</taxon>
        <taxon>Desulfovibrionales</taxon>
        <taxon>Desulfovibrionaceae</taxon>
        <taxon>Desulfobaculum</taxon>
    </lineage>
</organism>
<feature type="binding site" evidence="6">
    <location>
        <position position="83"/>
    </location>
    <ligand>
        <name>S-adenosyl-L-methionine</name>
        <dbReference type="ChEBI" id="CHEBI:59789"/>
    </ligand>
</feature>
<dbReference type="GO" id="GO:0070043">
    <property type="term" value="F:rRNA (guanine-N7-)-methyltransferase activity"/>
    <property type="evidence" value="ECO:0007669"/>
    <property type="project" value="UniProtKB-UniRule"/>
</dbReference>
<feature type="binding site" evidence="6">
    <location>
        <position position="88"/>
    </location>
    <ligand>
        <name>S-adenosyl-L-methionine</name>
        <dbReference type="ChEBI" id="CHEBI:59789"/>
    </ligand>
</feature>
<reference evidence="7 8" key="1">
    <citation type="submission" date="2020-03" db="EMBL/GenBank/DDBJ databases">
        <title>Genomic Encyclopedia of Type Strains, Phase IV (KMG-IV): sequencing the most valuable type-strain genomes for metagenomic binning, comparative biology and taxonomic classification.</title>
        <authorList>
            <person name="Goeker M."/>
        </authorList>
    </citation>
    <scope>NUCLEOTIDE SEQUENCE [LARGE SCALE GENOMIC DNA]</scope>
    <source>
        <strain evidence="7 8">DSM 24233</strain>
    </source>
</reference>
<dbReference type="Gene3D" id="3.40.50.150">
    <property type="entry name" value="Vaccinia Virus protein VP39"/>
    <property type="match status" value="1"/>
</dbReference>
<keyword evidence="4 6" id="KW-0808">Transferase</keyword>
<comment type="caution">
    <text evidence="7">The sequence shown here is derived from an EMBL/GenBank/DDBJ whole genome shotgun (WGS) entry which is preliminary data.</text>
</comment>
<protein>
    <recommendedName>
        <fullName evidence="6">Ribosomal RNA small subunit methyltransferase G</fullName>
        <ecNumber evidence="6">2.1.1.-</ecNumber>
    </recommendedName>
    <alternativeName>
        <fullName evidence="6">16S rRNA 7-methylguanosine methyltransferase</fullName>
        <shortName evidence="6">16S rRNA m7G methyltransferase</shortName>
    </alternativeName>
</protein>
<evidence type="ECO:0000256" key="1">
    <source>
        <dbReference type="ARBA" id="ARBA00022490"/>
    </source>
</evidence>
<dbReference type="Proteomes" id="UP000580856">
    <property type="component" value="Unassembled WGS sequence"/>
</dbReference>
<feature type="binding site" evidence="6">
    <location>
        <position position="150"/>
    </location>
    <ligand>
        <name>S-adenosyl-L-methionine</name>
        <dbReference type="ChEBI" id="CHEBI:59789"/>
    </ligand>
</feature>
<name>A0A846QS56_9BACT</name>
<evidence type="ECO:0000256" key="5">
    <source>
        <dbReference type="ARBA" id="ARBA00022691"/>
    </source>
</evidence>
<keyword evidence="1 6" id="KW-0963">Cytoplasm</keyword>
<keyword evidence="5 6" id="KW-0949">S-adenosyl-L-methionine</keyword>
<dbReference type="EC" id="2.1.1.-" evidence="6"/>
<dbReference type="PANTHER" id="PTHR31760:SF0">
    <property type="entry name" value="S-ADENOSYL-L-METHIONINE-DEPENDENT METHYLTRANSFERASES SUPERFAMILY PROTEIN"/>
    <property type="match status" value="1"/>
</dbReference>
<comment type="caution">
    <text evidence="6">Lacks conserved residue(s) required for the propagation of feature annotation.</text>
</comment>
<comment type="similarity">
    <text evidence="6">Belongs to the methyltransferase superfamily. RNA methyltransferase RsmG family.</text>
</comment>
<dbReference type="EMBL" id="JAATJA010000005">
    <property type="protein sequence ID" value="NJB69372.1"/>
    <property type="molecule type" value="Genomic_DNA"/>
</dbReference>
<proteinExistence type="inferred from homology"/>
<dbReference type="PANTHER" id="PTHR31760">
    <property type="entry name" value="S-ADENOSYL-L-METHIONINE-DEPENDENT METHYLTRANSFERASES SUPERFAMILY PROTEIN"/>
    <property type="match status" value="1"/>
</dbReference>
<gene>
    <name evidence="6" type="primary">rsmG</name>
    <name evidence="7" type="ORF">GGQ74_003074</name>
</gene>
<dbReference type="AlphaFoldDB" id="A0A846QS56"/>
<evidence type="ECO:0000256" key="2">
    <source>
        <dbReference type="ARBA" id="ARBA00022552"/>
    </source>
</evidence>
<evidence type="ECO:0000313" key="8">
    <source>
        <dbReference type="Proteomes" id="UP000580856"/>
    </source>
</evidence>
<keyword evidence="8" id="KW-1185">Reference proteome</keyword>
<dbReference type="Pfam" id="PF02527">
    <property type="entry name" value="GidB"/>
    <property type="match status" value="1"/>
</dbReference>
<evidence type="ECO:0000313" key="7">
    <source>
        <dbReference type="EMBL" id="NJB69372.1"/>
    </source>
</evidence>
<comment type="subcellular location">
    <subcellularLocation>
        <location evidence="6">Cytoplasm</location>
    </subcellularLocation>
</comment>
<keyword evidence="3 6" id="KW-0489">Methyltransferase</keyword>
<dbReference type="InterPro" id="IPR003682">
    <property type="entry name" value="rRNA_ssu_MeTfrase_G"/>
</dbReference>
<dbReference type="GO" id="GO:0005829">
    <property type="term" value="C:cytosol"/>
    <property type="evidence" value="ECO:0007669"/>
    <property type="project" value="TreeGrafter"/>
</dbReference>
<dbReference type="InterPro" id="IPR029063">
    <property type="entry name" value="SAM-dependent_MTases_sf"/>
</dbReference>